<dbReference type="Ensembl" id="ENSPMET00000021705.1">
    <property type="protein sequence ID" value="ENSPMEP00000030062.1"/>
    <property type="gene ID" value="ENSPMEG00000016220.1"/>
</dbReference>
<protein>
    <submittedName>
        <fullName evidence="1">Uncharacterized protein</fullName>
    </submittedName>
</protein>
<reference evidence="1" key="1">
    <citation type="submission" date="2025-08" db="UniProtKB">
        <authorList>
            <consortium name="Ensembl"/>
        </authorList>
    </citation>
    <scope>IDENTIFICATION</scope>
</reference>
<proteinExistence type="predicted"/>
<dbReference type="Proteomes" id="UP000261480">
    <property type="component" value="Unplaced"/>
</dbReference>
<evidence type="ECO:0000313" key="2">
    <source>
        <dbReference type="Proteomes" id="UP000261480"/>
    </source>
</evidence>
<organism evidence="1 2">
    <name type="scientific">Poecilia mexicana</name>
    <dbReference type="NCBI Taxonomy" id="48701"/>
    <lineage>
        <taxon>Eukaryota</taxon>
        <taxon>Metazoa</taxon>
        <taxon>Chordata</taxon>
        <taxon>Craniata</taxon>
        <taxon>Vertebrata</taxon>
        <taxon>Euteleostomi</taxon>
        <taxon>Actinopterygii</taxon>
        <taxon>Neopterygii</taxon>
        <taxon>Teleostei</taxon>
        <taxon>Neoteleostei</taxon>
        <taxon>Acanthomorphata</taxon>
        <taxon>Ovalentaria</taxon>
        <taxon>Atherinomorphae</taxon>
        <taxon>Cyprinodontiformes</taxon>
        <taxon>Poeciliidae</taxon>
        <taxon>Poeciliinae</taxon>
        <taxon>Poecilia</taxon>
    </lineage>
</organism>
<reference evidence="1" key="2">
    <citation type="submission" date="2025-09" db="UniProtKB">
        <authorList>
            <consortium name="Ensembl"/>
        </authorList>
    </citation>
    <scope>IDENTIFICATION</scope>
</reference>
<keyword evidence="2" id="KW-1185">Reference proteome</keyword>
<sequence length="71" mass="8128">MAAMNIRVKPPFCIHFHSPQRILRKIIQRTAFIASFFRGDCFSLIASLVEADHVKAEGLTLSFHVKQRACR</sequence>
<accession>A0A3B3YRR2</accession>
<dbReference type="AlphaFoldDB" id="A0A3B3YRR2"/>
<evidence type="ECO:0000313" key="1">
    <source>
        <dbReference type="Ensembl" id="ENSPMEP00000030062.1"/>
    </source>
</evidence>
<name>A0A3B3YRR2_9TELE</name>